<evidence type="ECO:0000256" key="2">
    <source>
        <dbReference type="ARBA" id="ARBA00001927"/>
    </source>
</evidence>
<reference evidence="16 17" key="1">
    <citation type="journal article" date="2018" name="Nat. Biotechnol.">
        <title>A standardized bacterial taxonomy based on genome phylogeny substantially revises the tree of life.</title>
        <authorList>
            <person name="Parks D.H."/>
            <person name="Chuvochina M."/>
            <person name="Waite D.W."/>
            <person name="Rinke C."/>
            <person name="Skarshewski A."/>
            <person name="Chaumeil P.A."/>
            <person name="Hugenholtz P."/>
        </authorList>
    </citation>
    <scope>NUCLEOTIDE SEQUENCE [LARGE SCALE GENOMIC DNA]</scope>
    <source>
        <strain evidence="16">UBA9015</strain>
    </source>
</reference>
<keyword evidence="4" id="KW-0028">Amino-acid biosynthesis</keyword>
<keyword evidence="8" id="KW-0315">Glutamine amidotransferase</keyword>
<feature type="non-terminal residue" evidence="16">
    <location>
        <position position="125"/>
    </location>
</feature>
<dbReference type="GO" id="GO:0046872">
    <property type="term" value="F:metal ion binding"/>
    <property type="evidence" value="ECO:0007669"/>
    <property type="project" value="UniProtKB-KW"/>
</dbReference>
<evidence type="ECO:0000313" key="17">
    <source>
        <dbReference type="Proteomes" id="UP000262699"/>
    </source>
</evidence>
<name>A0A3D0WFP5_9SPHN</name>
<dbReference type="Proteomes" id="UP000262699">
    <property type="component" value="Unassembled WGS sequence"/>
</dbReference>
<keyword evidence="5" id="KW-0285">Flavoprotein</keyword>
<dbReference type="InterPro" id="IPR017932">
    <property type="entry name" value="GATase_2_dom"/>
</dbReference>
<dbReference type="GO" id="GO:0051538">
    <property type="term" value="F:3 iron, 4 sulfur cluster binding"/>
    <property type="evidence" value="ECO:0007669"/>
    <property type="project" value="UniProtKB-KW"/>
</dbReference>
<evidence type="ECO:0000256" key="8">
    <source>
        <dbReference type="ARBA" id="ARBA00022962"/>
    </source>
</evidence>
<dbReference type="PANTHER" id="PTHR11938:SF91">
    <property type="entry name" value="NADPH:ADRENODOXIN OXIDOREDUCTASE, MITOCHONDRIAL"/>
    <property type="match status" value="1"/>
</dbReference>
<keyword evidence="13" id="KW-0003">3Fe-4S</keyword>
<dbReference type="SUPFAM" id="SSF56235">
    <property type="entry name" value="N-terminal nucleophile aminohydrolases (Ntn hydrolases)"/>
    <property type="match status" value="1"/>
</dbReference>
<accession>A0A3D0WFP5</accession>
<evidence type="ECO:0000256" key="7">
    <source>
        <dbReference type="ARBA" id="ARBA00022723"/>
    </source>
</evidence>
<gene>
    <name evidence="16" type="ORF">DEP91_11870</name>
</gene>
<evidence type="ECO:0000256" key="6">
    <source>
        <dbReference type="ARBA" id="ARBA00022643"/>
    </source>
</evidence>
<dbReference type="PROSITE" id="PS51278">
    <property type="entry name" value="GATASE_TYPE_2"/>
    <property type="match status" value="1"/>
</dbReference>
<comment type="pathway">
    <text evidence="14">Amino-acid biosynthesis.</text>
</comment>
<evidence type="ECO:0000256" key="1">
    <source>
        <dbReference type="ARBA" id="ARBA00001917"/>
    </source>
</evidence>
<keyword evidence="10" id="KW-0408">Iron</keyword>
<keyword evidence="11" id="KW-0411">Iron-sulfur</keyword>
<dbReference type="InterPro" id="IPR029055">
    <property type="entry name" value="Ntn_hydrolases_N"/>
</dbReference>
<comment type="caution">
    <text evidence="16">The sequence shown here is derived from an EMBL/GenBank/DDBJ whole genome shotgun (WGS) entry which is preliminary data.</text>
</comment>
<evidence type="ECO:0000256" key="14">
    <source>
        <dbReference type="ARBA" id="ARBA00029440"/>
    </source>
</evidence>
<keyword evidence="7" id="KW-0479">Metal-binding</keyword>
<evidence type="ECO:0000256" key="12">
    <source>
        <dbReference type="ARBA" id="ARBA00023164"/>
    </source>
</evidence>
<keyword evidence="9" id="KW-0560">Oxidoreductase</keyword>
<comment type="cofactor">
    <cofactor evidence="1">
        <name>FMN</name>
        <dbReference type="ChEBI" id="CHEBI:58210"/>
    </cofactor>
</comment>
<proteinExistence type="inferred from homology"/>
<evidence type="ECO:0000259" key="15">
    <source>
        <dbReference type="PROSITE" id="PS51278"/>
    </source>
</evidence>
<dbReference type="InterPro" id="IPR050711">
    <property type="entry name" value="ET-N_metabolism_enzyme"/>
</dbReference>
<dbReference type="AlphaFoldDB" id="A0A3D0WFP5"/>
<evidence type="ECO:0000256" key="9">
    <source>
        <dbReference type="ARBA" id="ARBA00023002"/>
    </source>
</evidence>
<dbReference type="EMBL" id="DOYJ01000331">
    <property type="protein sequence ID" value="HCB76848.1"/>
    <property type="molecule type" value="Genomic_DNA"/>
</dbReference>
<dbReference type="GO" id="GO:0016491">
    <property type="term" value="F:oxidoreductase activity"/>
    <property type="evidence" value="ECO:0007669"/>
    <property type="project" value="UniProtKB-KW"/>
</dbReference>
<evidence type="ECO:0000256" key="13">
    <source>
        <dbReference type="ARBA" id="ARBA00023291"/>
    </source>
</evidence>
<comment type="cofactor">
    <cofactor evidence="2">
        <name>[3Fe-4S] cluster</name>
        <dbReference type="ChEBI" id="CHEBI:21137"/>
    </cofactor>
</comment>
<dbReference type="PANTHER" id="PTHR11938">
    <property type="entry name" value="FAD NADPH DEHYDROGENASE/OXIDOREDUCTASE"/>
    <property type="match status" value="1"/>
</dbReference>
<dbReference type="Pfam" id="PF00310">
    <property type="entry name" value="GATase_2"/>
    <property type="match status" value="1"/>
</dbReference>
<keyword evidence="6" id="KW-0288">FMN</keyword>
<evidence type="ECO:0000256" key="3">
    <source>
        <dbReference type="ARBA" id="ARBA00009716"/>
    </source>
</evidence>
<evidence type="ECO:0000256" key="11">
    <source>
        <dbReference type="ARBA" id="ARBA00023014"/>
    </source>
</evidence>
<evidence type="ECO:0000256" key="5">
    <source>
        <dbReference type="ARBA" id="ARBA00022630"/>
    </source>
</evidence>
<dbReference type="Gene3D" id="3.60.20.10">
    <property type="entry name" value="Glutamine Phosphoribosylpyrophosphate, subunit 1, domain 1"/>
    <property type="match status" value="1"/>
</dbReference>
<keyword evidence="12" id="KW-0314">Glutamate biosynthesis</keyword>
<sequence length="125" mass="13497">MTDWLNKYEQTRDRLEAENAYDRSAERDACGVGLVCSIDGTPRRDVVEYAIRSLKAVAHRGAVDPDGLSGDGAGVMCELPQGFFADQVASIGQSVRPGPICVGQVFLPRTDLGAQDRARAIVETE</sequence>
<feature type="domain" description="Glutamine amidotransferase type-2" evidence="15">
    <location>
        <begin position="30"/>
        <end position="125"/>
    </location>
</feature>
<protein>
    <recommendedName>
        <fullName evidence="15">Glutamine amidotransferase type-2 domain-containing protein</fullName>
    </recommendedName>
</protein>
<evidence type="ECO:0000256" key="4">
    <source>
        <dbReference type="ARBA" id="ARBA00022605"/>
    </source>
</evidence>
<evidence type="ECO:0000256" key="10">
    <source>
        <dbReference type="ARBA" id="ARBA00023004"/>
    </source>
</evidence>
<organism evidence="16 17">
    <name type="scientific">Sphingomonas bacterium</name>
    <dbReference type="NCBI Taxonomy" id="1895847"/>
    <lineage>
        <taxon>Bacteria</taxon>
        <taxon>Pseudomonadati</taxon>
        <taxon>Pseudomonadota</taxon>
        <taxon>Alphaproteobacteria</taxon>
        <taxon>Sphingomonadales</taxon>
        <taxon>Sphingomonadaceae</taxon>
        <taxon>Sphingomonas</taxon>
    </lineage>
</organism>
<comment type="similarity">
    <text evidence="3">Belongs to the glutamate synthase family.</text>
</comment>
<evidence type="ECO:0000313" key="16">
    <source>
        <dbReference type="EMBL" id="HCB76848.1"/>
    </source>
</evidence>
<dbReference type="GO" id="GO:0006537">
    <property type="term" value="P:glutamate biosynthetic process"/>
    <property type="evidence" value="ECO:0007669"/>
    <property type="project" value="UniProtKB-KW"/>
</dbReference>